<proteinExistence type="predicted"/>
<dbReference type="AlphaFoldDB" id="A0A2P8GHR2"/>
<dbReference type="EMBL" id="PYGK01000003">
    <property type="protein sequence ID" value="PSL33477.1"/>
    <property type="molecule type" value="Genomic_DNA"/>
</dbReference>
<dbReference type="OrthoDB" id="623958at2"/>
<dbReference type="RefSeq" id="WP_106601778.1">
    <property type="nucleotide sequence ID" value="NZ_PYGK01000003.1"/>
</dbReference>
<evidence type="ECO:0000313" key="2">
    <source>
        <dbReference type="Proteomes" id="UP000240978"/>
    </source>
</evidence>
<reference evidence="1 2" key="1">
    <citation type="submission" date="2018-03" db="EMBL/GenBank/DDBJ databases">
        <title>Genomic Encyclopedia of Archaeal and Bacterial Type Strains, Phase II (KMG-II): from individual species to whole genera.</title>
        <authorList>
            <person name="Goeker M."/>
        </authorList>
    </citation>
    <scope>NUCLEOTIDE SEQUENCE [LARGE SCALE GENOMIC DNA]</scope>
    <source>
        <strain evidence="1 2">DSM 18107</strain>
    </source>
</reference>
<organism evidence="1 2">
    <name type="scientific">Chitinophaga ginsengisoli</name>
    <dbReference type="NCBI Taxonomy" id="363837"/>
    <lineage>
        <taxon>Bacteria</taxon>
        <taxon>Pseudomonadati</taxon>
        <taxon>Bacteroidota</taxon>
        <taxon>Chitinophagia</taxon>
        <taxon>Chitinophagales</taxon>
        <taxon>Chitinophagaceae</taxon>
        <taxon>Chitinophaga</taxon>
    </lineage>
</organism>
<gene>
    <name evidence="1" type="ORF">CLV42_103460</name>
</gene>
<accession>A0A2P8GHR2</accession>
<sequence>MSYPHKHTPAVAPGIRTASQASANNIGTTGIARPAVQPKINPAFGTPVIQPLAQRQLPNHVAQLKLRIKDRDTKRSDLNLVLTYIQAKKDRSDFYVRLGIKKPKGNAPYLYAASVYRKLRRVHPSVPKMLSQLKKWAAEKGTYKYNSWDEAGAEAYRVAHEAQKASKLHPLSPLGSPLTDEQDEYVTHLNGPGRIAEHMKTNAKWNELKIHGQIGEYGHQQLLTSTGVPYRDANDLLGYNMAGLDTISNTPTPFGQSKMHLGTTESPEEMVRVYTAHINRAPEYAKIFLTKLFAATNPGQVMRDKLIELNKTWKNDDISKLNSYGRKKEWRVKKGEESPLEPNFVDGEVEQTAPVQLIVDGMIFPVPSDVYDLIPTNLLGWFERLPYDLNWYRKVKSQMEYRFNKPPKSEEDKDPTYKG</sequence>
<evidence type="ECO:0000313" key="1">
    <source>
        <dbReference type="EMBL" id="PSL33477.1"/>
    </source>
</evidence>
<dbReference type="Proteomes" id="UP000240978">
    <property type="component" value="Unassembled WGS sequence"/>
</dbReference>
<protein>
    <submittedName>
        <fullName evidence="1">Uncharacterized protein</fullName>
    </submittedName>
</protein>
<comment type="caution">
    <text evidence="1">The sequence shown here is derived from an EMBL/GenBank/DDBJ whole genome shotgun (WGS) entry which is preliminary data.</text>
</comment>
<keyword evidence="2" id="KW-1185">Reference proteome</keyword>
<name>A0A2P8GHR2_9BACT</name>